<keyword evidence="9" id="KW-1185">Reference proteome</keyword>
<dbReference type="InterPro" id="IPR036938">
    <property type="entry name" value="PAP2/HPO_sf"/>
</dbReference>
<gene>
    <name evidence="8" type="ORF">AB3X52_09100</name>
</gene>
<keyword evidence="6" id="KW-0472">Membrane</keyword>
<dbReference type="Gene3D" id="1.20.144.10">
    <property type="entry name" value="Phosphatidic acid phosphatase type 2/haloperoxidase"/>
    <property type="match status" value="1"/>
</dbReference>
<keyword evidence="5" id="KW-1133">Transmembrane helix</keyword>
<evidence type="ECO:0000259" key="7">
    <source>
        <dbReference type="SMART" id="SM00014"/>
    </source>
</evidence>
<evidence type="ECO:0000256" key="6">
    <source>
        <dbReference type="ARBA" id="ARBA00023136"/>
    </source>
</evidence>
<dbReference type="InterPro" id="IPR000326">
    <property type="entry name" value="PAP2/HPO"/>
</dbReference>
<accession>A0ABV3SZ88</accession>
<dbReference type="Pfam" id="PF01569">
    <property type="entry name" value="PAP2"/>
    <property type="match status" value="1"/>
</dbReference>
<evidence type="ECO:0000256" key="1">
    <source>
        <dbReference type="ARBA" id="ARBA00004651"/>
    </source>
</evidence>
<keyword evidence="2" id="KW-1003">Cell membrane</keyword>
<comment type="caution">
    <text evidence="8">The sequence shown here is derived from an EMBL/GenBank/DDBJ whole genome shotgun (WGS) entry which is preliminary data.</text>
</comment>
<sequence>MTALGRSERLALSAAAGLGYLAAAAWFSARPRRRELAAFHASNSGGEYAVLRLPQQLGTPWALVAAAALQVCARRPGRAALVLGVLPAEKAVEVITKRITDRARPVYVTPTELRDDAPVDGPSFPSGHAAIAAAVTAVCTPRLPHWAAVTLAGCAALGAWVRVHQGAHHPGDVVGGLLLGTALGSAVAG</sequence>
<keyword evidence="4" id="KW-0378">Hydrolase</keyword>
<dbReference type="PANTHER" id="PTHR14969">
    <property type="entry name" value="SPHINGOSINE-1-PHOSPHATE PHOSPHOHYDROLASE"/>
    <property type="match status" value="1"/>
</dbReference>
<evidence type="ECO:0000256" key="3">
    <source>
        <dbReference type="ARBA" id="ARBA00022692"/>
    </source>
</evidence>
<dbReference type="Proteomes" id="UP001556631">
    <property type="component" value="Unassembled WGS sequence"/>
</dbReference>
<dbReference type="RefSeq" id="WP_367993477.1">
    <property type="nucleotide sequence ID" value="NZ_JBFPJR010000012.1"/>
</dbReference>
<dbReference type="SMART" id="SM00014">
    <property type="entry name" value="acidPPc"/>
    <property type="match status" value="1"/>
</dbReference>
<proteinExistence type="predicted"/>
<evidence type="ECO:0000256" key="2">
    <source>
        <dbReference type="ARBA" id="ARBA00022475"/>
    </source>
</evidence>
<name>A0ABV3SZ88_9ACTN</name>
<reference evidence="8 9" key="1">
    <citation type="submission" date="2024-07" db="EMBL/GenBank/DDBJ databases">
        <authorList>
            <person name="Lee S."/>
            <person name="Kang M."/>
        </authorList>
    </citation>
    <scope>NUCLEOTIDE SEQUENCE [LARGE SCALE GENOMIC DNA]</scope>
    <source>
        <strain evidence="8 9">DS6</strain>
    </source>
</reference>
<dbReference type="SUPFAM" id="SSF48317">
    <property type="entry name" value="Acid phosphatase/Vanadium-dependent haloperoxidase"/>
    <property type="match status" value="1"/>
</dbReference>
<dbReference type="CDD" id="cd01610">
    <property type="entry name" value="PAP2_like"/>
    <property type="match status" value="1"/>
</dbReference>
<protein>
    <submittedName>
        <fullName evidence="8">Phosphatase PAP2 family protein</fullName>
    </submittedName>
</protein>
<feature type="domain" description="Phosphatidic acid phosphatase type 2/haloperoxidase" evidence="7">
    <location>
        <begin position="76"/>
        <end position="188"/>
    </location>
</feature>
<dbReference type="PANTHER" id="PTHR14969:SF62">
    <property type="entry name" value="DECAPRENYLPHOSPHORYL-5-PHOSPHORIBOSE PHOSPHATASE RV3807C-RELATED"/>
    <property type="match status" value="1"/>
</dbReference>
<evidence type="ECO:0000256" key="4">
    <source>
        <dbReference type="ARBA" id="ARBA00022801"/>
    </source>
</evidence>
<evidence type="ECO:0000313" key="8">
    <source>
        <dbReference type="EMBL" id="MEX0427774.1"/>
    </source>
</evidence>
<comment type="subcellular location">
    <subcellularLocation>
        <location evidence="1">Cell membrane</location>
        <topology evidence="1">Multi-pass membrane protein</topology>
    </subcellularLocation>
</comment>
<organism evidence="8 9">
    <name type="scientific">Nocardioides eburneus</name>
    <dbReference type="NCBI Taxonomy" id="3231482"/>
    <lineage>
        <taxon>Bacteria</taxon>
        <taxon>Bacillati</taxon>
        <taxon>Actinomycetota</taxon>
        <taxon>Actinomycetes</taxon>
        <taxon>Propionibacteriales</taxon>
        <taxon>Nocardioidaceae</taxon>
        <taxon>Nocardioides</taxon>
    </lineage>
</organism>
<keyword evidence="3" id="KW-0812">Transmembrane</keyword>
<evidence type="ECO:0000313" key="9">
    <source>
        <dbReference type="Proteomes" id="UP001556631"/>
    </source>
</evidence>
<dbReference type="EMBL" id="JBFPJR010000012">
    <property type="protein sequence ID" value="MEX0427774.1"/>
    <property type="molecule type" value="Genomic_DNA"/>
</dbReference>
<evidence type="ECO:0000256" key="5">
    <source>
        <dbReference type="ARBA" id="ARBA00022989"/>
    </source>
</evidence>